<organism evidence="1 2">
    <name type="scientific">Ensete ventricosum</name>
    <name type="common">Abyssinian banana</name>
    <name type="synonym">Musa ensete</name>
    <dbReference type="NCBI Taxonomy" id="4639"/>
    <lineage>
        <taxon>Eukaryota</taxon>
        <taxon>Viridiplantae</taxon>
        <taxon>Streptophyta</taxon>
        <taxon>Embryophyta</taxon>
        <taxon>Tracheophyta</taxon>
        <taxon>Spermatophyta</taxon>
        <taxon>Magnoliopsida</taxon>
        <taxon>Liliopsida</taxon>
        <taxon>Zingiberales</taxon>
        <taxon>Musaceae</taxon>
        <taxon>Ensete</taxon>
    </lineage>
</organism>
<dbReference type="AlphaFoldDB" id="A0A426ZH67"/>
<sequence length="79" mass="8811">MLLRLGRPVDLKGNKRSATIIDLLLFDSEKELAAYSLRGTERRWAVAHTGTLDRENRAANAAGTTLASRCRSRRLLQMG</sequence>
<dbReference type="EMBL" id="AMZH03006639">
    <property type="protein sequence ID" value="RRT63330.1"/>
    <property type="molecule type" value="Genomic_DNA"/>
</dbReference>
<name>A0A426ZH67_ENSVE</name>
<gene>
    <name evidence="1" type="ORF">B296_00009827</name>
</gene>
<evidence type="ECO:0000313" key="2">
    <source>
        <dbReference type="Proteomes" id="UP000287651"/>
    </source>
</evidence>
<dbReference type="Proteomes" id="UP000287651">
    <property type="component" value="Unassembled WGS sequence"/>
</dbReference>
<proteinExistence type="predicted"/>
<accession>A0A426ZH67</accession>
<comment type="caution">
    <text evidence="1">The sequence shown here is derived from an EMBL/GenBank/DDBJ whole genome shotgun (WGS) entry which is preliminary data.</text>
</comment>
<evidence type="ECO:0000313" key="1">
    <source>
        <dbReference type="EMBL" id="RRT63330.1"/>
    </source>
</evidence>
<protein>
    <submittedName>
        <fullName evidence="1">Uncharacterized protein</fullName>
    </submittedName>
</protein>
<reference evidence="1 2" key="1">
    <citation type="journal article" date="2014" name="Agronomy (Basel)">
        <title>A Draft Genome Sequence for Ensete ventricosum, the Drought-Tolerant Tree Against Hunger.</title>
        <authorList>
            <person name="Harrison J."/>
            <person name="Moore K.A."/>
            <person name="Paszkiewicz K."/>
            <person name="Jones T."/>
            <person name="Grant M."/>
            <person name="Ambacheew D."/>
            <person name="Muzemil S."/>
            <person name="Studholme D.J."/>
        </authorList>
    </citation>
    <scope>NUCLEOTIDE SEQUENCE [LARGE SCALE GENOMIC DNA]</scope>
</reference>